<evidence type="ECO:0000256" key="5">
    <source>
        <dbReference type="ARBA" id="ARBA00022794"/>
    </source>
</evidence>
<reference evidence="13 14" key="1">
    <citation type="journal article" date="2018" name="Sci. Rep.">
        <title>Comparative analysis of the Pocillopora damicornis genome highlights role of immune system in coral evolution.</title>
        <authorList>
            <person name="Cunning R."/>
            <person name="Bay R.A."/>
            <person name="Gillette P."/>
            <person name="Baker A.C."/>
            <person name="Traylor-Knowles N."/>
        </authorList>
    </citation>
    <scope>NUCLEOTIDE SEQUENCE [LARGE SCALE GENOMIC DNA]</scope>
    <source>
        <strain evidence="13">RSMAS</strain>
        <tissue evidence="13">Whole animal</tissue>
    </source>
</reference>
<dbReference type="PANTHER" id="PTHR44390:SF1">
    <property type="entry name" value="CENTROSOMAL PROTEIN OF 41 KDA"/>
    <property type="match status" value="1"/>
</dbReference>
<dbReference type="GO" id="GO:0015031">
    <property type="term" value="P:protein transport"/>
    <property type="evidence" value="ECO:0007669"/>
    <property type="project" value="UniProtKB-KW"/>
</dbReference>
<evidence type="ECO:0000256" key="4">
    <source>
        <dbReference type="ARBA" id="ARBA00022490"/>
    </source>
</evidence>
<feature type="compositionally biased region" description="Polar residues" evidence="11">
    <location>
        <begin position="299"/>
        <end position="310"/>
    </location>
</feature>
<evidence type="ECO:0000256" key="2">
    <source>
        <dbReference type="ARBA" id="ARBA00004300"/>
    </source>
</evidence>
<evidence type="ECO:0000259" key="12">
    <source>
        <dbReference type="PROSITE" id="PS50206"/>
    </source>
</evidence>
<keyword evidence="14" id="KW-1185">Reference proteome</keyword>
<dbReference type="Proteomes" id="UP000275408">
    <property type="component" value="Unassembled WGS sequence"/>
</dbReference>
<evidence type="ECO:0000256" key="1">
    <source>
        <dbReference type="ARBA" id="ARBA00004120"/>
    </source>
</evidence>
<keyword evidence="6" id="KW-0653">Protein transport</keyword>
<dbReference type="EMBL" id="RCHS01000408">
    <property type="protein sequence ID" value="RMX58996.1"/>
    <property type="molecule type" value="Genomic_DNA"/>
</dbReference>
<dbReference type="InterPro" id="IPR001763">
    <property type="entry name" value="Rhodanese-like_dom"/>
</dbReference>
<gene>
    <name evidence="13" type="ORF">pdam_00018160</name>
</gene>
<keyword evidence="4" id="KW-0963">Cytoplasm</keyword>
<keyword evidence="5" id="KW-0970">Cilium biogenesis/degradation</keyword>
<comment type="similarity">
    <text evidence="10">Belongs to the CEP41 family.</text>
</comment>
<sequence>MSATSRSVKKPPNILEKKIHKNPKYDHIGATVDTGASISRYEQKIEEMRKNYKYRKDEIFKRMKVSTLAQLILQVAEAVSLEQERNSISTAGGESVMSDETITAEDKETPREGEGIPPLNLEDDEARPDSTARSSARSTLQSLIHGVGEVDIRDKDEKEDNSFDEEQLSVPEVESLPYLLLDVRDEDAYKQCHIIGGKNKLGKIIILYDEDERLAPAAATTFVQREVDNVFMLSGGEQCQKSFGFQCYGFQITNRHFPKISEDFPTTYGSLKVLYKKFPEGLVAGQVPQSCWPTPPPSRKSSGKATSATRPSPCASADQKWFYPEDLVKLQDKLDDELLSQDKSSRQNSRLSSRSAASSASRASTAASSATSRSSKPVWK</sequence>
<feature type="compositionally biased region" description="Basic and acidic residues" evidence="11">
    <location>
        <begin position="149"/>
        <end position="161"/>
    </location>
</feature>
<evidence type="ECO:0000256" key="9">
    <source>
        <dbReference type="ARBA" id="ARBA00023273"/>
    </source>
</evidence>
<dbReference type="CDD" id="cd00158">
    <property type="entry name" value="RHOD"/>
    <property type="match status" value="1"/>
</dbReference>
<feature type="compositionally biased region" description="Low complexity" evidence="11">
    <location>
        <begin position="346"/>
        <end position="380"/>
    </location>
</feature>
<feature type="region of interest" description="Disordered" evidence="11">
    <location>
        <begin position="338"/>
        <end position="380"/>
    </location>
</feature>
<feature type="domain" description="Rhodanese" evidence="12">
    <location>
        <begin position="178"/>
        <end position="240"/>
    </location>
</feature>
<protein>
    <recommendedName>
        <fullName evidence="12">Rhodanese domain-containing protein</fullName>
    </recommendedName>
</protein>
<evidence type="ECO:0000256" key="6">
    <source>
        <dbReference type="ARBA" id="ARBA00022927"/>
    </source>
</evidence>
<keyword evidence="9" id="KW-0966">Cell projection</keyword>
<feature type="region of interest" description="Disordered" evidence="11">
    <location>
        <begin position="149"/>
        <end position="168"/>
    </location>
</feature>
<keyword evidence="7" id="KW-0969">Cilium</keyword>
<dbReference type="STRING" id="46731.A0A3M6UZ85"/>
<evidence type="ECO:0000256" key="3">
    <source>
        <dbReference type="ARBA" id="ARBA00022448"/>
    </source>
</evidence>
<dbReference type="InterPro" id="IPR051889">
    <property type="entry name" value="CEP41"/>
</dbReference>
<dbReference type="OrthoDB" id="70250at2759"/>
<dbReference type="InterPro" id="IPR036873">
    <property type="entry name" value="Rhodanese-like_dom_sf"/>
</dbReference>
<feature type="region of interest" description="Disordered" evidence="11">
    <location>
        <begin position="83"/>
        <end position="140"/>
    </location>
</feature>
<keyword evidence="3" id="KW-0813">Transport</keyword>
<evidence type="ECO:0000256" key="7">
    <source>
        <dbReference type="ARBA" id="ARBA00023069"/>
    </source>
</evidence>
<feature type="compositionally biased region" description="Polar residues" evidence="11">
    <location>
        <begin position="131"/>
        <end position="140"/>
    </location>
</feature>
<evidence type="ECO:0000256" key="10">
    <source>
        <dbReference type="ARBA" id="ARBA00038465"/>
    </source>
</evidence>
<dbReference type="PROSITE" id="PS50206">
    <property type="entry name" value="RHODANESE_3"/>
    <property type="match status" value="1"/>
</dbReference>
<evidence type="ECO:0000256" key="11">
    <source>
        <dbReference type="SAM" id="MobiDB-lite"/>
    </source>
</evidence>
<dbReference type="AlphaFoldDB" id="A0A3M6UZ85"/>
<dbReference type="GO" id="GO:0005813">
    <property type="term" value="C:centrosome"/>
    <property type="evidence" value="ECO:0007669"/>
    <property type="project" value="UniProtKB-SubCell"/>
</dbReference>
<dbReference type="GO" id="GO:0036064">
    <property type="term" value="C:ciliary basal body"/>
    <property type="evidence" value="ECO:0007669"/>
    <property type="project" value="TreeGrafter"/>
</dbReference>
<name>A0A3M6UZ85_POCDA</name>
<comment type="subcellular location">
    <subcellularLocation>
        <location evidence="1">Cytoplasm</location>
        <location evidence="1">Cytoskeleton</location>
        <location evidence="1">Cilium basal body</location>
    </subcellularLocation>
    <subcellularLocation>
        <location evidence="2">Cytoplasm</location>
        <location evidence="2">Cytoskeleton</location>
        <location evidence="2">Microtubule organizing center</location>
        <location evidence="2">Centrosome</location>
    </subcellularLocation>
</comment>
<comment type="caution">
    <text evidence="13">The sequence shown here is derived from an EMBL/GenBank/DDBJ whole genome shotgun (WGS) entry which is preliminary data.</text>
</comment>
<feature type="region of interest" description="Disordered" evidence="11">
    <location>
        <begin position="286"/>
        <end position="317"/>
    </location>
</feature>
<feature type="compositionally biased region" description="Basic and acidic residues" evidence="11">
    <location>
        <begin position="104"/>
        <end position="114"/>
    </location>
</feature>
<evidence type="ECO:0000313" key="14">
    <source>
        <dbReference type="Proteomes" id="UP000275408"/>
    </source>
</evidence>
<proteinExistence type="inferred from homology"/>
<dbReference type="PANTHER" id="PTHR44390">
    <property type="entry name" value="CENTROSOMAL PROTEIN OF 41 KDA"/>
    <property type="match status" value="1"/>
</dbReference>
<dbReference type="SUPFAM" id="SSF52821">
    <property type="entry name" value="Rhodanese/Cell cycle control phosphatase"/>
    <property type="match status" value="1"/>
</dbReference>
<organism evidence="13 14">
    <name type="scientific">Pocillopora damicornis</name>
    <name type="common">Cauliflower coral</name>
    <name type="synonym">Millepora damicornis</name>
    <dbReference type="NCBI Taxonomy" id="46731"/>
    <lineage>
        <taxon>Eukaryota</taxon>
        <taxon>Metazoa</taxon>
        <taxon>Cnidaria</taxon>
        <taxon>Anthozoa</taxon>
        <taxon>Hexacorallia</taxon>
        <taxon>Scleractinia</taxon>
        <taxon>Astrocoeniina</taxon>
        <taxon>Pocilloporidae</taxon>
        <taxon>Pocillopora</taxon>
    </lineage>
</organism>
<evidence type="ECO:0000313" key="13">
    <source>
        <dbReference type="EMBL" id="RMX58996.1"/>
    </source>
</evidence>
<dbReference type="GO" id="GO:0060271">
    <property type="term" value="P:cilium assembly"/>
    <property type="evidence" value="ECO:0007669"/>
    <property type="project" value="TreeGrafter"/>
</dbReference>
<keyword evidence="8" id="KW-0206">Cytoskeleton</keyword>
<accession>A0A3M6UZ85</accession>
<evidence type="ECO:0000256" key="8">
    <source>
        <dbReference type="ARBA" id="ARBA00023212"/>
    </source>
</evidence>